<keyword evidence="2" id="KW-1185">Reference proteome</keyword>
<name>J3NDM5_ORYBR</name>
<dbReference type="HOGENOM" id="CLU_079488_0_0_1"/>
<protein>
    <submittedName>
        <fullName evidence="1">Uncharacterized protein</fullName>
    </submittedName>
</protein>
<dbReference type="EnsemblPlants" id="OB12G20830.1">
    <property type="protein sequence ID" value="OB12G20830.1"/>
    <property type="gene ID" value="OB12G20830"/>
</dbReference>
<dbReference type="Gramene" id="OB12G20830.1">
    <property type="protein sequence ID" value="OB12G20830.1"/>
    <property type="gene ID" value="OB12G20830"/>
</dbReference>
<reference evidence="1" key="2">
    <citation type="submission" date="2013-04" db="UniProtKB">
        <authorList>
            <consortium name="EnsemblPlants"/>
        </authorList>
    </citation>
    <scope>IDENTIFICATION</scope>
</reference>
<reference evidence="1" key="1">
    <citation type="journal article" date="2013" name="Nat. Commun.">
        <title>Whole-genome sequencing of Oryza brachyantha reveals mechanisms underlying Oryza genome evolution.</title>
        <authorList>
            <person name="Chen J."/>
            <person name="Huang Q."/>
            <person name="Gao D."/>
            <person name="Wang J."/>
            <person name="Lang Y."/>
            <person name="Liu T."/>
            <person name="Li B."/>
            <person name="Bai Z."/>
            <person name="Luis Goicoechea J."/>
            <person name="Liang C."/>
            <person name="Chen C."/>
            <person name="Zhang W."/>
            <person name="Sun S."/>
            <person name="Liao Y."/>
            <person name="Zhang X."/>
            <person name="Yang L."/>
            <person name="Song C."/>
            <person name="Wang M."/>
            <person name="Shi J."/>
            <person name="Liu G."/>
            <person name="Liu J."/>
            <person name="Zhou H."/>
            <person name="Zhou W."/>
            <person name="Yu Q."/>
            <person name="An N."/>
            <person name="Chen Y."/>
            <person name="Cai Q."/>
            <person name="Wang B."/>
            <person name="Liu B."/>
            <person name="Min J."/>
            <person name="Huang Y."/>
            <person name="Wu H."/>
            <person name="Li Z."/>
            <person name="Zhang Y."/>
            <person name="Yin Y."/>
            <person name="Song W."/>
            <person name="Jiang J."/>
            <person name="Jackson S.A."/>
            <person name="Wing R.A."/>
            <person name="Wang J."/>
            <person name="Chen M."/>
        </authorList>
    </citation>
    <scope>NUCLEOTIDE SEQUENCE [LARGE SCALE GENOMIC DNA]</scope>
    <source>
        <strain evidence="1">cv. IRGC 101232</strain>
    </source>
</reference>
<dbReference type="Proteomes" id="UP000006038">
    <property type="component" value="Chromosome 12"/>
</dbReference>
<organism evidence="1">
    <name type="scientific">Oryza brachyantha</name>
    <name type="common">malo sina</name>
    <dbReference type="NCBI Taxonomy" id="4533"/>
    <lineage>
        <taxon>Eukaryota</taxon>
        <taxon>Viridiplantae</taxon>
        <taxon>Streptophyta</taxon>
        <taxon>Embryophyta</taxon>
        <taxon>Tracheophyta</taxon>
        <taxon>Spermatophyta</taxon>
        <taxon>Magnoliopsida</taxon>
        <taxon>Liliopsida</taxon>
        <taxon>Poales</taxon>
        <taxon>Poaceae</taxon>
        <taxon>BOP clade</taxon>
        <taxon>Oryzoideae</taxon>
        <taxon>Oryzeae</taxon>
        <taxon>Oryzinae</taxon>
        <taxon>Oryza</taxon>
    </lineage>
</organism>
<evidence type="ECO:0000313" key="2">
    <source>
        <dbReference type="Proteomes" id="UP000006038"/>
    </source>
</evidence>
<proteinExistence type="predicted"/>
<evidence type="ECO:0000313" key="1">
    <source>
        <dbReference type="EnsemblPlants" id="OB12G20830.1"/>
    </source>
</evidence>
<sequence>MAPLASPVPRLDASVVDPATVAYLRDLVGALQGKCFHLACENQLTGAATDDLFRLRPEPTLLHGVPAVVASAIKTLEGLLRKCASQALIAYARHEVRLKRSLHEEKLAAAMADLESLDEVVVDQYDVFRATRAQVQAARHAKQRILHQIAAVVDSPDGSVEALASLLPRLGRAHETEAELEMSLWRTIHNFDILAWHTEIAKARVEAAEAALQVYPVLPDYWPDADAQLVRDAAARFEESEGVLRRFMAP</sequence>
<dbReference type="AlphaFoldDB" id="J3NDM5"/>
<dbReference type="OMA" id="ACDSQIA"/>
<accession>J3NDM5</accession>